<dbReference type="RefSeq" id="WP_015810180.1">
    <property type="nucleotide sequence ID" value="NC_013037.1"/>
</dbReference>
<keyword evidence="4" id="KW-1185">Reference proteome</keyword>
<dbReference type="eggNOG" id="COG3064">
    <property type="taxonomic scope" value="Bacteria"/>
</dbReference>
<sequence>MKIYTRQSQHPNKDQKPFIEPSAKSADHGNSFFAKSIQRKESEGGVKKDDEKKDQMQQQNKKLEDEKAQKKDSKEEEKAVQKMEDKKDDEKQVQKKDDKDKKDEEKLKNKRISLKENGTIRKKDSDGKQASADLEARLAANKGKGFALPNDLNHELSSKMGSDFSAVRIHTDAESAAMADELGALAFTYGNDIYFAAGQYNPATPAGKKLLVHELTHVMQQK</sequence>
<dbReference type="AlphaFoldDB" id="C6W166"/>
<reference evidence="3 4" key="1">
    <citation type="journal article" date="2009" name="Stand. Genomic Sci.">
        <title>Complete genome sequence of Dyadobacter fermentans type strain (NS114).</title>
        <authorList>
            <person name="Lang E."/>
            <person name="Lapidus A."/>
            <person name="Chertkov O."/>
            <person name="Brettin T."/>
            <person name="Detter J.C."/>
            <person name="Han C."/>
            <person name="Copeland A."/>
            <person name="Glavina Del Rio T."/>
            <person name="Nolan M."/>
            <person name="Chen F."/>
            <person name="Lucas S."/>
            <person name="Tice H."/>
            <person name="Cheng J.F."/>
            <person name="Land M."/>
            <person name="Hauser L."/>
            <person name="Chang Y.J."/>
            <person name="Jeffries C.D."/>
            <person name="Kopitz M."/>
            <person name="Bruce D."/>
            <person name="Goodwin L."/>
            <person name="Pitluck S."/>
            <person name="Ovchinnikova G."/>
            <person name="Pati A."/>
            <person name="Ivanova N."/>
            <person name="Mavrommatis K."/>
            <person name="Chen A."/>
            <person name="Palaniappan K."/>
            <person name="Chain P."/>
            <person name="Bristow J."/>
            <person name="Eisen J.A."/>
            <person name="Markowitz V."/>
            <person name="Hugenholtz P."/>
            <person name="Goker M."/>
            <person name="Rohde M."/>
            <person name="Kyrpides N.C."/>
            <person name="Klenk H.P."/>
        </authorList>
    </citation>
    <scope>NUCLEOTIDE SEQUENCE [LARGE SCALE GENOMIC DNA]</scope>
    <source>
        <strain evidence="4">ATCC 700827 / DSM 18053 / CIP 107007 / KCTC 52180 / NS114</strain>
    </source>
</reference>
<dbReference type="KEGG" id="dfe:Dfer_0661"/>
<feature type="compositionally biased region" description="Basic and acidic residues" evidence="1">
    <location>
        <begin position="38"/>
        <end position="107"/>
    </location>
</feature>
<protein>
    <recommendedName>
        <fullName evidence="2">eCIS core domain-containing protein</fullName>
    </recommendedName>
</protein>
<feature type="domain" description="eCIS core" evidence="2">
    <location>
        <begin position="148"/>
        <end position="222"/>
    </location>
</feature>
<feature type="region of interest" description="Disordered" evidence="1">
    <location>
        <begin position="1"/>
        <end position="129"/>
    </location>
</feature>
<evidence type="ECO:0000259" key="2">
    <source>
        <dbReference type="Pfam" id="PF13699"/>
    </source>
</evidence>
<feature type="compositionally biased region" description="Basic and acidic residues" evidence="1">
    <location>
        <begin position="118"/>
        <end position="127"/>
    </location>
</feature>
<feature type="compositionally biased region" description="Polar residues" evidence="1">
    <location>
        <begin position="1"/>
        <end position="10"/>
    </location>
</feature>
<accession>C6W166</accession>
<proteinExistence type="predicted"/>
<name>C6W166_DYAFD</name>
<dbReference type="HOGENOM" id="CLU_1243698_0_0_10"/>
<organism evidence="3 4">
    <name type="scientific">Dyadobacter fermentans (strain ATCC 700827 / DSM 18053 / CIP 107007 / KCTC 52180 / NS114)</name>
    <dbReference type="NCBI Taxonomy" id="471854"/>
    <lineage>
        <taxon>Bacteria</taxon>
        <taxon>Pseudomonadati</taxon>
        <taxon>Bacteroidota</taxon>
        <taxon>Cytophagia</taxon>
        <taxon>Cytophagales</taxon>
        <taxon>Spirosomataceae</taxon>
        <taxon>Dyadobacter</taxon>
    </lineage>
</organism>
<evidence type="ECO:0000313" key="4">
    <source>
        <dbReference type="Proteomes" id="UP000002011"/>
    </source>
</evidence>
<dbReference type="Proteomes" id="UP000002011">
    <property type="component" value="Chromosome"/>
</dbReference>
<dbReference type="OrthoDB" id="4317910at2"/>
<dbReference type="Pfam" id="PF13699">
    <property type="entry name" value="eCIS_core"/>
    <property type="match status" value="1"/>
</dbReference>
<dbReference type="STRING" id="471854.Dfer_0661"/>
<gene>
    <name evidence="3" type="ordered locus">Dfer_0661</name>
</gene>
<dbReference type="InterPro" id="IPR025295">
    <property type="entry name" value="eCIS_core_dom"/>
</dbReference>
<dbReference type="EMBL" id="CP001619">
    <property type="protein sequence ID" value="ACT91923.1"/>
    <property type="molecule type" value="Genomic_DNA"/>
</dbReference>
<evidence type="ECO:0000313" key="3">
    <source>
        <dbReference type="EMBL" id="ACT91923.1"/>
    </source>
</evidence>
<evidence type="ECO:0000256" key="1">
    <source>
        <dbReference type="SAM" id="MobiDB-lite"/>
    </source>
</evidence>